<dbReference type="AlphaFoldDB" id="A0A8H6AT44"/>
<evidence type="ECO:0000256" key="2">
    <source>
        <dbReference type="RuleBase" id="RU003682"/>
    </source>
</evidence>
<keyword evidence="2" id="KW-0560">Oxidoreductase</keyword>
<organism evidence="4 5">
    <name type="scientific">Botrytis fragariae</name>
    <dbReference type="NCBI Taxonomy" id="1964551"/>
    <lineage>
        <taxon>Eukaryota</taxon>
        <taxon>Fungi</taxon>
        <taxon>Dikarya</taxon>
        <taxon>Ascomycota</taxon>
        <taxon>Pezizomycotina</taxon>
        <taxon>Leotiomycetes</taxon>
        <taxon>Helotiales</taxon>
        <taxon>Sclerotiniaceae</taxon>
        <taxon>Botrytis</taxon>
    </lineage>
</organism>
<dbReference type="GO" id="GO:0016491">
    <property type="term" value="F:oxidoreductase activity"/>
    <property type="evidence" value="ECO:0007669"/>
    <property type="project" value="UniProtKB-KW"/>
</dbReference>
<dbReference type="Proteomes" id="UP000531561">
    <property type="component" value="Unassembled WGS sequence"/>
</dbReference>
<keyword evidence="5" id="KW-1185">Reference proteome</keyword>
<dbReference type="PROSITE" id="PS51471">
    <property type="entry name" value="FE2OG_OXY"/>
    <property type="match status" value="1"/>
</dbReference>
<accession>A0A8H6AT44</accession>
<evidence type="ECO:0000259" key="3">
    <source>
        <dbReference type="PROSITE" id="PS51471"/>
    </source>
</evidence>
<dbReference type="Pfam" id="PF03171">
    <property type="entry name" value="2OG-FeII_Oxy"/>
    <property type="match status" value="1"/>
</dbReference>
<dbReference type="EMBL" id="JABFCT010000009">
    <property type="protein sequence ID" value="KAF5873174.1"/>
    <property type="molecule type" value="Genomic_DNA"/>
</dbReference>
<dbReference type="InterPro" id="IPR027443">
    <property type="entry name" value="IPNS-like_sf"/>
</dbReference>
<evidence type="ECO:0000313" key="5">
    <source>
        <dbReference type="Proteomes" id="UP000531561"/>
    </source>
</evidence>
<dbReference type="InterPro" id="IPR026992">
    <property type="entry name" value="DIOX_N"/>
</dbReference>
<keyword evidence="2" id="KW-0408">Iron</keyword>
<name>A0A8H6AT44_9HELO</name>
<dbReference type="InterPro" id="IPR050231">
    <property type="entry name" value="Iron_ascorbate_oxido_reductase"/>
</dbReference>
<evidence type="ECO:0000256" key="1">
    <source>
        <dbReference type="ARBA" id="ARBA00008056"/>
    </source>
</evidence>
<gene>
    <name evidence="4" type="ORF">Bfra_008452</name>
</gene>
<feature type="domain" description="Fe2OG dioxygenase" evidence="3">
    <location>
        <begin position="167"/>
        <end position="271"/>
    </location>
</feature>
<sequence>MPLPYETAHLLVINLQKLASSDLQETQKLLEACEAHGFFYLDLKESEGFKKDWSSILVLMQTYFSQPLALKMQDAYQSDTWGYEPVGTSSGVNQKLDDYESLKISREEIKYSDQFLRTEIAKKNSKLFRRFMNEVHAITETILASLSAGLKLDENTALGTYHSDAQPSRTTLSLFRYPKIEPTTLGQGHNKHTDLGTLTLLLAKQWGLEILSSEGTGWKPVQPSGDYAIINVGDTLRFLTGKKLKSAVHRVVPTEELKHTDRFSIAYFLRAADDVRFFDSKERSFSAKDWHDTKFDVFRQSYEEQEAEIFLTGGMEKSDVLLAV</sequence>
<dbReference type="GO" id="GO:0046872">
    <property type="term" value="F:metal ion binding"/>
    <property type="evidence" value="ECO:0007669"/>
    <property type="project" value="UniProtKB-KW"/>
</dbReference>
<dbReference type="Gene3D" id="2.60.120.330">
    <property type="entry name" value="B-lactam Antibiotic, Isopenicillin N Synthase, Chain"/>
    <property type="match status" value="1"/>
</dbReference>
<reference evidence="4 5" key="1">
    <citation type="journal article" date="2020" name="Phytopathology">
        <title>A high-quality genome resource of Botrytis fragariae, a new and rapidly spreading fungal pathogen causing strawberry gray mold in the U.S.A.</title>
        <authorList>
            <person name="Wu Y."/>
            <person name="Saski C.A."/>
            <person name="Schnabel G."/>
            <person name="Xiao S."/>
            <person name="Hu M."/>
        </authorList>
    </citation>
    <scope>NUCLEOTIDE SEQUENCE [LARGE SCALE GENOMIC DNA]</scope>
    <source>
        <strain evidence="4 5">BVB16</strain>
    </source>
</reference>
<dbReference type="RefSeq" id="XP_037192120.1">
    <property type="nucleotide sequence ID" value="XM_037338814.1"/>
</dbReference>
<dbReference type="OrthoDB" id="288590at2759"/>
<keyword evidence="2" id="KW-0479">Metal-binding</keyword>
<comment type="similarity">
    <text evidence="1 2">Belongs to the iron/ascorbate-dependent oxidoreductase family.</text>
</comment>
<dbReference type="PANTHER" id="PTHR47990">
    <property type="entry name" value="2-OXOGLUTARATE (2OG) AND FE(II)-DEPENDENT OXYGENASE SUPERFAMILY PROTEIN-RELATED"/>
    <property type="match status" value="1"/>
</dbReference>
<dbReference type="GeneID" id="59262506"/>
<dbReference type="InterPro" id="IPR044861">
    <property type="entry name" value="IPNS-like_FE2OG_OXY"/>
</dbReference>
<dbReference type="GO" id="GO:0044283">
    <property type="term" value="P:small molecule biosynthetic process"/>
    <property type="evidence" value="ECO:0007669"/>
    <property type="project" value="UniProtKB-ARBA"/>
</dbReference>
<protein>
    <submittedName>
        <fullName evidence="4">Putative 2og-fe oxygenase family protein</fullName>
    </submittedName>
</protein>
<comment type="caution">
    <text evidence="4">The sequence shown here is derived from an EMBL/GenBank/DDBJ whole genome shotgun (WGS) entry which is preliminary data.</text>
</comment>
<proteinExistence type="inferred from homology"/>
<dbReference type="Pfam" id="PF14226">
    <property type="entry name" value="DIOX_N"/>
    <property type="match status" value="1"/>
</dbReference>
<dbReference type="InterPro" id="IPR005123">
    <property type="entry name" value="Oxoglu/Fe-dep_dioxygenase_dom"/>
</dbReference>
<evidence type="ECO:0000313" key="4">
    <source>
        <dbReference type="EMBL" id="KAF5873174.1"/>
    </source>
</evidence>
<dbReference type="SUPFAM" id="SSF51197">
    <property type="entry name" value="Clavaminate synthase-like"/>
    <property type="match status" value="1"/>
</dbReference>